<evidence type="ECO:0000256" key="4">
    <source>
        <dbReference type="ARBA" id="ARBA00022989"/>
    </source>
</evidence>
<reference evidence="8 9" key="1">
    <citation type="submission" date="2021-10" db="EMBL/GenBank/DDBJ databases">
        <title>Anaerobic single-cell dispensing facilitates the cultivation of human gut bacteria.</title>
        <authorList>
            <person name="Afrizal A."/>
        </authorList>
    </citation>
    <scope>NUCLEOTIDE SEQUENCE [LARGE SCALE GENOMIC DNA]</scope>
    <source>
        <strain evidence="8 9">CLA-AA-H217</strain>
    </source>
</reference>
<evidence type="ECO:0000256" key="2">
    <source>
        <dbReference type="ARBA" id="ARBA00022475"/>
    </source>
</evidence>
<dbReference type="Proteomes" id="UP001198612">
    <property type="component" value="Unassembled WGS sequence"/>
</dbReference>
<dbReference type="RefSeq" id="WP_227588547.1">
    <property type="nucleotide sequence ID" value="NZ_JAJEQQ010000006.1"/>
</dbReference>
<accession>A0AAW4WD52</accession>
<sequence length="759" mass="83133">MAKRPMCLLCFLMVLSLGALELMGIPLIRGNPLPLNVQEQIEAHPGSIICGEVEQYENTEFSQSVYLKKTYLIHQSKKFPIENVRIFLKKEENLKPGMRILVKGTLKRVEGPANPGGFDSQHFYACRHIYYFMKNAVLQKKTAVYSGYRQLLLEIKESCRQILKEAAGKDAPVFCAITLGDKQELDPETQMRYQLAGIIHILAISGLHISILGMGLYNLLKKMGLGIWPAGIFSLGAMLQYGIMTGGSVSTMRAVTMFLIAMGARITGRIYDMMSALSVTAMMILVESPAYLLDSGFLLSFGCVLGMGLAAEKICALAGAEKKWTKALVSPIALQLVTLPVMLKFFGEVSIAGFILNLLVLPSVGVVLTGGMAALLLGILSIPAAKLVILPARVLLLFYEYLCSLAGRSGWSTWIGGEPEIWQILVYYGFLITVLFMGQYIKEQFRKKKAVSEETELSEERAEAGCWKLYAIRITAGIFLAVGILILGYHPAGSLKVICLDVGQGDGILVETPEDHHFLIDGGSSNQSDLGRYCLLPALKSQGISWLDGIFISHTDQDHINGVKELMEYMGKGLTTIRAGYLILPAWAERPDAWRELAEAAKTAGVKVMTAGKGDELPCGKVSFSVLWPEKNATGKDVNEEAMVIELSFGDFQMLFTGDIGADTEKKLLAAGGLEDVDCLKVGHHGSRYSTTEAFLEKIKPEMAIISCSSTNTYGHPSPETVERLKAAGSQVEYTMKNGAITVETDGKKLKIGRFRKKR</sequence>
<dbReference type="NCBIfam" id="TIGR00361">
    <property type="entry name" value="ComEC_Rec2"/>
    <property type="match status" value="1"/>
</dbReference>
<dbReference type="Gene3D" id="3.60.15.10">
    <property type="entry name" value="Ribonuclease Z/Hydroxyacylglutathione hydrolase-like"/>
    <property type="match status" value="1"/>
</dbReference>
<dbReference type="NCBIfam" id="TIGR00360">
    <property type="entry name" value="ComEC_N-term"/>
    <property type="match status" value="1"/>
</dbReference>
<evidence type="ECO:0000256" key="1">
    <source>
        <dbReference type="ARBA" id="ARBA00004651"/>
    </source>
</evidence>
<evidence type="ECO:0000313" key="8">
    <source>
        <dbReference type="EMBL" id="MCC2227346.1"/>
    </source>
</evidence>
<dbReference type="SUPFAM" id="SSF56281">
    <property type="entry name" value="Metallo-hydrolase/oxidoreductase"/>
    <property type="match status" value="1"/>
</dbReference>
<evidence type="ECO:0000259" key="7">
    <source>
        <dbReference type="SMART" id="SM00849"/>
    </source>
</evidence>
<organism evidence="8 9">
    <name type="scientific">Blautia fusiformis</name>
    <dbReference type="NCBI Taxonomy" id="2881264"/>
    <lineage>
        <taxon>Bacteria</taxon>
        <taxon>Bacillati</taxon>
        <taxon>Bacillota</taxon>
        <taxon>Clostridia</taxon>
        <taxon>Lachnospirales</taxon>
        <taxon>Lachnospiraceae</taxon>
        <taxon>Blautia</taxon>
    </lineage>
</organism>
<keyword evidence="3 6" id="KW-0812">Transmembrane</keyword>
<feature type="transmembrane region" description="Helical" evidence="6">
    <location>
        <begin position="470"/>
        <end position="489"/>
    </location>
</feature>
<dbReference type="CDD" id="cd07731">
    <property type="entry name" value="ComA-like_MBL-fold"/>
    <property type="match status" value="1"/>
</dbReference>
<dbReference type="EMBL" id="JAJEQQ010000006">
    <property type="protein sequence ID" value="MCC2227346.1"/>
    <property type="molecule type" value="Genomic_DNA"/>
</dbReference>
<dbReference type="GO" id="GO:0005886">
    <property type="term" value="C:plasma membrane"/>
    <property type="evidence" value="ECO:0007669"/>
    <property type="project" value="UniProtKB-SubCell"/>
</dbReference>
<dbReference type="Pfam" id="PF00753">
    <property type="entry name" value="Lactamase_B"/>
    <property type="match status" value="1"/>
</dbReference>
<dbReference type="PANTHER" id="PTHR30619:SF1">
    <property type="entry name" value="RECOMBINATION PROTEIN 2"/>
    <property type="match status" value="1"/>
</dbReference>
<evidence type="ECO:0000256" key="3">
    <source>
        <dbReference type="ARBA" id="ARBA00022692"/>
    </source>
</evidence>
<dbReference type="InterPro" id="IPR001279">
    <property type="entry name" value="Metallo-B-lactamas"/>
</dbReference>
<evidence type="ECO:0000256" key="6">
    <source>
        <dbReference type="SAM" id="Phobius"/>
    </source>
</evidence>
<protein>
    <submittedName>
        <fullName evidence="8">DNA internalization-related competence protein ComEC/Rec2</fullName>
    </submittedName>
</protein>
<feature type="transmembrane region" description="Helical" evidence="6">
    <location>
        <begin position="224"/>
        <end position="243"/>
    </location>
</feature>
<dbReference type="GO" id="GO:0030420">
    <property type="term" value="P:establishment of competence for transformation"/>
    <property type="evidence" value="ECO:0007669"/>
    <property type="project" value="InterPro"/>
</dbReference>
<evidence type="ECO:0000256" key="5">
    <source>
        <dbReference type="ARBA" id="ARBA00023136"/>
    </source>
</evidence>
<feature type="domain" description="Metallo-beta-lactamase" evidence="7">
    <location>
        <begin position="504"/>
        <end position="710"/>
    </location>
</feature>
<feature type="transmembrane region" description="Helical" evidence="6">
    <location>
        <begin position="195"/>
        <end position="217"/>
    </location>
</feature>
<dbReference type="InterPro" id="IPR004797">
    <property type="entry name" value="Competence_ComEC/Rec2"/>
</dbReference>
<dbReference type="InterPro" id="IPR052159">
    <property type="entry name" value="Competence_DNA_uptake"/>
</dbReference>
<evidence type="ECO:0000313" key="9">
    <source>
        <dbReference type="Proteomes" id="UP001198612"/>
    </source>
</evidence>
<gene>
    <name evidence="8" type="ORF">LKD40_05980</name>
</gene>
<dbReference type="SMART" id="SM00849">
    <property type="entry name" value="Lactamase_B"/>
    <property type="match status" value="1"/>
</dbReference>
<dbReference type="InterPro" id="IPR035681">
    <property type="entry name" value="ComA-like_MBL"/>
</dbReference>
<dbReference type="InterPro" id="IPR004477">
    <property type="entry name" value="ComEC_N"/>
</dbReference>
<keyword evidence="2" id="KW-1003">Cell membrane</keyword>
<keyword evidence="5 6" id="KW-0472">Membrane</keyword>
<dbReference type="InterPro" id="IPR036866">
    <property type="entry name" value="RibonucZ/Hydroxyglut_hydro"/>
</dbReference>
<name>A0AAW4WD52_9FIRM</name>
<dbReference type="PANTHER" id="PTHR30619">
    <property type="entry name" value="DNA INTERNALIZATION/COMPETENCE PROTEIN COMEC/REC2"/>
    <property type="match status" value="1"/>
</dbReference>
<feature type="transmembrane region" description="Helical" evidence="6">
    <location>
        <begin position="298"/>
        <end position="320"/>
    </location>
</feature>
<proteinExistence type="predicted"/>
<comment type="caution">
    <text evidence="8">The sequence shown here is derived from an EMBL/GenBank/DDBJ whole genome shotgun (WGS) entry which is preliminary data.</text>
</comment>
<feature type="transmembrane region" description="Helical" evidence="6">
    <location>
        <begin position="421"/>
        <end position="441"/>
    </location>
</feature>
<keyword evidence="4 6" id="KW-1133">Transmembrane helix</keyword>
<comment type="subcellular location">
    <subcellularLocation>
        <location evidence="1">Cell membrane</location>
        <topology evidence="1">Multi-pass membrane protein</topology>
    </subcellularLocation>
</comment>
<dbReference type="InterPro" id="IPR025405">
    <property type="entry name" value="DUF4131"/>
</dbReference>
<dbReference type="Pfam" id="PF03772">
    <property type="entry name" value="Competence"/>
    <property type="match status" value="1"/>
</dbReference>
<feature type="transmembrane region" description="Helical" evidence="6">
    <location>
        <begin position="249"/>
        <end position="267"/>
    </location>
</feature>
<keyword evidence="9" id="KW-1185">Reference proteome</keyword>
<dbReference type="Pfam" id="PF13567">
    <property type="entry name" value="DUF4131"/>
    <property type="match status" value="1"/>
</dbReference>
<dbReference type="AlphaFoldDB" id="A0AAW4WD52"/>